<dbReference type="RefSeq" id="WP_129601944.1">
    <property type="nucleotide sequence ID" value="NZ_SBLB01000003.1"/>
</dbReference>
<organism evidence="1 2">
    <name type="scientific">Spirosoma sordidisoli</name>
    <dbReference type="NCBI Taxonomy" id="2502893"/>
    <lineage>
        <taxon>Bacteria</taxon>
        <taxon>Pseudomonadati</taxon>
        <taxon>Bacteroidota</taxon>
        <taxon>Cytophagia</taxon>
        <taxon>Cytophagales</taxon>
        <taxon>Cytophagaceae</taxon>
        <taxon>Spirosoma</taxon>
    </lineage>
</organism>
<name>A0A4Q2UKE4_9BACT</name>
<dbReference type="Proteomes" id="UP000290407">
    <property type="component" value="Unassembled WGS sequence"/>
</dbReference>
<dbReference type="AlphaFoldDB" id="A0A4Q2UKE4"/>
<dbReference type="EMBL" id="SBLB01000003">
    <property type="protein sequence ID" value="RYC69676.1"/>
    <property type="molecule type" value="Genomic_DNA"/>
</dbReference>
<sequence length="70" mass="7773">MKTTRNDLVTPVRVNTQTYGGLTKREYFAAAALQGLLANPEHAHIEFEAFTADAVRLADKLIDSLNQKIN</sequence>
<accession>A0A4Q2UKE4</accession>
<reference evidence="1 2" key="1">
    <citation type="submission" date="2019-01" db="EMBL/GenBank/DDBJ databases">
        <title>Spirosoma flava sp. nov., a propanil-degrading bacterium isolated from herbicide-contaminated soil.</title>
        <authorList>
            <person name="Zhang L."/>
            <person name="Jiang J.-D."/>
        </authorList>
    </citation>
    <scope>NUCLEOTIDE SEQUENCE [LARGE SCALE GENOMIC DNA]</scope>
    <source>
        <strain evidence="1 2">TY50</strain>
    </source>
</reference>
<comment type="caution">
    <text evidence="1">The sequence shown here is derived from an EMBL/GenBank/DDBJ whole genome shotgun (WGS) entry which is preliminary data.</text>
</comment>
<gene>
    <name evidence="1" type="ORF">EQG79_13830</name>
</gene>
<protein>
    <submittedName>
        <fullName evidence="1">Uncharacterized protein</fullName>
    </submittedName>
</protein>
<keyword evidence="2" id="KW-1185">Reference proteome</keyword>
<evidence type="ECO:0000313" key="2">
    <source>
        <dbReference type="Proteomes" id="UP000290407"/>
    </source>
</evidence>
<proteinExistence type="predicted"/>
<evidence type="ECO:0000313" key="1">
    <source>
        <dbReference type="EMBL" id="RYC69676.1"/>
    </source>
</evidence>